<evidence type="ECO:0000313" key="1">
    <source>
        <dbReference type="EMBL" id="OWZ20130.1"/>
    </source>
</evidence>
<reference evidence="2" key="1">
    <citation type="submission" date="2017-03" db="EMBL/GenBank/DDBJ databases">
        <title>Phytopthora megakarya and P. palmivora, two closely related causual agents of cacao black pod achieved similar genome size and gene model numbers by different mechanisms.</title>
        <authorList>
            <person name="Ali S."/>
            <person name="Shao J."/>
            <person name="Larry D.J."/>
            <person name="Kronmiller B."/>
            <person name="Shen D."/>
            <person name="Strem M.D."/>
            <person name="Melnick R.L."/>
            <person name="Guiltinan M.J."/>
            <person name="Tyler B.M."/>
            <person name="Meinhardt L.W."/>
            <person name="Bailey B.A."/>
        </authorList>
    </citation>
    <scope>NUCLEOTIDE SEQUENCE [LARGE SCALE GENOMIC DNA]</scope>
    <source>
        <strain evidence="2">zdho120</strain>
    </source>
</reference>
<keyword evidence="2" id="KW-1185">Reference proteome</keyword>
<dbReference type="Proteomes" id="UP000198211">
    <property type="component" value="Unassembled WGS sequence"/>
</dbReference>
<comment type="caution">
    <text evidence="1">The sequence shown here is derived from an EMBL/GenBank/DDBJ whole genome shotgun (WGS) entry which is preliminary data.</text>
</comment>
<protein>
    <submittedName>
        <fullName evidence="1">Uncharacterized protein</fullName>
    </submittedName>
</protein>
<dbReference type="EMBL" id="NBNE01000357">
    <property type="protein sequence ID" value="OWZ20130.1"/>
    <property type="molecule type" value="Genomic_DNA"/>
</dbReference>
<name>A0A225WT51_9STRA</name>
<evidence type="ECO:0000313" key="2">
    <source>
        <dbReference type="Proteomes" id="UP000198211"/>
    </source>
</evidence>
<accession>A0A225WT51</accession>
<sequence>MRHTPTKQRKTTGLVSQFTLASGERITPMPLVSQRACKLRSVLKRAGEAKLKTAAKNAQAARAFLCNKLKLTSNGEATPCFEVWHRH</sequence>
<dbReference type="OrthoDB" id="125189at2759"/>
<gene>
    <name evidence="1" type="ORF">PHMEG_0005488</name>
</gene>
<organism evidence="1 2">
    <name type="scientific">Phytophthora megakarya</name>
    <dbReference type="NCBI Taxonomy" id="4795"/>
    <lineage>
        <taxon>Eukaryota</taxon>
        <taxon>Sar</taxon>
        <taxon>Stramenopiles</taxon>
        <taxon>Oomycota</taxon>
        <taxon>Peronosporomycetes</taxon>
        <taxon>Peronosporales</taxon>
        <taxon>Peronosporaceae</taxon>
        <taxon>Phytophthora</taxon>
    </lineage>
</organism>
<proteinExistence type="predicted"/>
<dbReference type="AlphaFoldDB" id="A0A225WT51"/>